<accession>A0A8S1UG52</accession>
<gene>
    <name evidence="1" type="ORF">POCTA_138.1.T0430031</name>
</gene>
<organism evidence="1 2">
    <name type="scientific">Paramecium octaurelia</name>
    <dbReference type="NCBI Taxonomy" id="43137"/>
    <lineage>
        <taxon>Eukaryota</taxon>
        <taxon>Sar</taxon>
        <taxon>Alveolata</taxon>
        <taxon>Ciliophora</taxon>
        <taxon>Intramacronucleata</taxon>
        <taxon>Oligohymenophorea</taxon>
        <taxon>Peniculida</taxon>
        <taxon>Parameciidae</taxon>
        <taxon>Paramecium</taxon>
    </lineage>
</organism>
<evidence type="ECO:0000313" key="2">
    <source>
        <dbReference type="Proteomes" id="UP000683925"/>
    </source>
</evidence>
<sequence length="44" mass="5390">MYTQKILEKTPKCNHFQLKKDLSTKQQFKLEQQTQLLYKLIYSL</sequence>
<comment type="caution">
    <text evidence="1">The sequence shown here is derived from an EMBL/GenBank/DDBJ whole genome shotgun (WGS) entry which is preliminary data.</text>
</comment>
<dbReference type="EMBL" id="CAJJDP010000043">
    <property type="protein sequence ID" value="CAD8163177.1"/>
    <property type="molecule type" value="Genomic_DNA"/>
</dbReference>
<keyword evidence="2" id="KW-1185">Reference proteome</keyword>
<reference evidence="1" key="1">
    <citation type="submission" date="2021-01" db="EMBL/GenBank/DDBJ databases">
        <authorList>
            <consortium name="Genoscope - CEA"/>
            <person name="William W."/>
        </authorList>
    </citation>
    <scope>NUCLEOTIDE SEQUENCE</scope>
</reference>
<protein>
    <submittedName>
        <fullName evidence="1">Uncharacterized protein</fullName>
    </submittedName>
</protein>
<dbReference type="AlphaFoldDB" id="A0A8S1UG52"/>
<name>A0A8S1UG52_PAROT</name>
<proteinExistence type="predicted"/>
<dbReference type="Proteomes" id="UP000683925">
    <property type="component" value="Unassembled WGS sequence"/>
</dbReference>
<evidence type="ECO:0000313" key="1">
    <source>
        <dbReference type="EMBL" id="CAD8163177.1"/>
    </source>
</evidence>